<keyword evidence="3" id="KW-1185">Reference proteome</keyword>
<dbReference type="Proteomes" id="UP000007319">
    <property type="component" value="Chromosome"/>
</dbReference>
<protein>
    <submittedName>
        <fullName evidence="2">Uncharacterized protein</fullName>
    </submittedName>
</protein>
<feature type="region of interest" description="Disordered" evidence="1">
    <location>
        <begin position="51"/>
        <end position="85"/>
    </location>
</feature>
<dbReference type="EMBL" id="HE577327">
    <property type="protein sequence ID" value="CCC98469.1"/>
    <property type="molecule type" value="Genomic_DNA"/>
</dbReference>
<name>A0A9P1JRP9_9PROT</name>
<sequence length="85" mass="9910">MSHAKRRRVRRETGLFEPLFERIMDVFAGQLAAVDQRRQLRPCFSRQRIERGQRLIAQRRGQRAQRHTVRDPSGGPTDRPPCSAS</sequence>
<evidence type="ECO:0000313" key="2">
    <source>
        <dbReference type="EMBL" id="CCC98469.1"/>
    </source>
</evidence>
<dbReference type="KEGG" id="abs:AZOBR_140199"/>
<proteinExistence type="predicted"/>
<gene>
    <name evidence="2" type="ORF">AZOBR_140199</name>
</gene>
<evidence type="ECO:0000256" key="1">
    <source>
        <dbReference type="SAM" id="MobiDB-lite"/>
    </source>
</evidence>
<evidence type="ECO:0000313" key="3">
    <source>
        <dbReference type="Proteomes" id="UP000007319"/>
    </source>
</evidence>
<organism evidence="2 3">
    <name type="scientific">Azospirillum baldaniorum</name>
    <dbReference type="NCBI Taxonomy" id="1064539"/>
    <lineage>
        <taxon>Bacteria</taxon>
        <taxon>Pseudomonadati</taxon>
        <taxon>Pseudomonadota</taxon>
        <taxon>Alphaproteobacteria</taxon>
        <taxon>Rhodospirillales</taxon>
        <taxon>Azospirillaceae</taxon>
        <taxon>Azospirillum</taxon>
    </lineage>
</organism>
<reference evidence="2 3" key="1">
    <citation type="journal article" date="2011" name="PLoS Genet.">
        <title>Azospirillum genomes reveal transition of bacteria from aquatic to terrestrial environments.</title>
        <authorList>
            <person name="Wisniewski-Dye F."/>
            <person name="Borziak K."/>
            <person name="Khalsa-Moyers G."/>
            <person name="Alexandre G."/>
            <person name="Sukharnikov L.O."/>
            <person name="Wuichet K."/>
            <person name="Hurst G.B."/>
            <person name="McDonald W.H."/>
            <person name="Robertson J.S."/>
            <person name="Barbe V."/>
            <person name="Calteau A."/>
            <person name="Rouy Z."/>
            <person name="Mangenot S."/>
            <person name="Prigent-Combaret C."/>
            <person name="Normand P."/>
            <person name="Boyer M."/>
            <person name="Siguier P."/>
            <person name="Dessaux Y."/>
            <person name="Elmerich C."/>
            <person name="Condemine G."/>
            <person name="Krishnen G."/>
            <person name="Kennedy I."/>
            <person name="Paterson A.H."/>
            <person name="Gonzalez V."/>
            <person name="Mavingui P."/>
            <person name="Zhulin I.B."/>
        </authorList>
    </citation>
    <scope>NUCLEOTIDE SEQUENCE [LARGE SCALE GENOMIC DNA]</scope>
    <source>
        <strain evidence="2 3">Sp245</strain>
    </source>
</reference>
<accession>A0A9P1JRP9</accession>
<dbReference type="AlphaFoldDB" id="A0A9P1JRP9"/>